<accession>A0ABT9M0I4</accession>
<dbReference type="RefSeq" id="WP_307680702.1">
    <property type="nucleotide sequence ID" value="NZ_JAURUP010000001.1"/>
</dbReference>
<dbReference type="Proteomes" id="UP001223886">
    <property type="component" value="Unassembled WGS sequence"/>
</dbReference>
<organism evidence="1 2">
    <name type="scientific">Thermoanaerobacter pentosaceus</name>
    <dbReference type="NCBI Taxonomy" id="694059"/>
    <lineage>
        <taxon>Bacteria</taxon>
        <taxon>Bacillati</taxon>
        <taxon>Bacillota</taxon>
        <taxon>Clostridia</taxon>
        <taxon>Thermoanaerobacterales</taxon>
        <taxon>Thermoanaerobacteraceae</taxon>
        <taxon>Thermoanaerobacter</taxon>
    </lineage>
</organism>
<gene>
    <name evidence="1" type="ORF">J2S24_000090</name>
</gene>
<name>A0ABT9M0I4_9THEO</name>
<keyword evidence="2" id="KW-1185">Reference proteome</keyword>
<dbReference type="EMBL" id="JAURUP010000001">
    <property type="protein sequence ID" value="MDP9749628.1"/>
    <property type="molecule type" value="Genomic_DNA"/>
</dbReference>
<evidence type="ECO:0000313" key="1">
    <source>
        <dbReference type="EMBL" id="MDP9749628.1"/>
    </source>
</evidence>
<dbReference type="Pfam" id="PF13941">
    <property type="entry name" value="MutL"/>
    <property type="match status" value="1"/>
</dbReference>
<evidence type="ECO:0000313" key="2">
    <source>
        <dbReference type="Proteomes" id="UP001223886"/>
    </source>
</evidence>
<proteinExistence type="predicted"/>
<protein>
    <submittedName>
        <fullName evidence="1">Uncharacterized protein</fullName>
    </submittedName>
</protein>
<sequence>MKKLLISLTGGIFSELEGGEKLLENIIDGGSGKELYPPSVAKVLIDRKYIMAACVVF</sequence>
<comment type="caution">
    <text evidence="1">The sequence shown here is derived from an EMBL/GenBank/DDBJ whole genome shotgun (WGS) entry which is preliminary data.</text>
</comment>
<reference evidence="1 2" key="1">
    <citation type="submission" date="2023-07" db="EMBL/GenBank/DDBJ databases">
        <title>Genomic Encyclopedia of Type Strains, Phase IV (KMG-IV): sequencing the most valuable type-strain genomes for metagenomic binning, comparative biology and taxonomic classification.</title>
        <authorList>
            <person name="Goeker M."/>
        </authorList>
    </citation>
    <scope>NUCLEOTIDE SEQUENCE [LARGE SCALE GENOMIC DNA]</scope>
    <source>
        <strain evidence="1 2">DSM 25963</strain>
    </source>
</reference>
<dbReference type="InterPro" id="IPR006230">
    <property type="entry name" value="MutL"/>
</dbReference>